<reference evidence="2" key="1">
    <citation type="submission" date="2022-07" db="EMBL/GenBank/DDBJ databases">
        <authorList>
            <person name="Macas J."/>
            <person name="Novak P."/>
            <person name="Neumann P."/>
        </authorList>
    </citation>
    <scope>NUCLEOTIDE SEQUENCE</scope>
</reference>
<sequence length="86" mass="9808">MRWERTDLRCLASKQIMVALLPFTHCPKGDKEAFLPIPLLTSSASSKGKEERTSTTSSPYPQIRTQAQGSPRRKFKKEKARKKCEN</sequence>
<gene>
    <name evidence="2" type="ORF">CEURO_LOCUS22161</name>
</gene>
<name>A0A9P1ENU0_CUSEU</name>
<protein>
    <submittedName>
        <fullName evidence="2">Uncharacterized protein</fullName>
    </submittedName>
</protein>
<feature type="compositionally biased region" description="Polar residues" evidence="1">
    <location>
        <begin position="54"/>
        <end position="69"/>
    </location>
</feature>
<accession>A0A9P1ENU0</accession>
<feature type="compositionally biased region" description="Basic residues" evidence="1">
    <location>
        <begin position="71"/>
        <end position="86"/>
    </location>
</feature>
<dbReference type="AlphaFoldDB" id="A0A9P1ENU0"/>
<dbReference type="Proteomes" id="UP001152484">
    <property type="component" value="Unassembled WGS sequence"/>
</dbReference>
<organism evidence="2 3">
    <name type="scientific">Cuscuta europaea</name>
    <name type="common">European dodder</name>
    <dbReference type="NCBI Taxonomy" id="41803"/>
    <lineage>
        <taxon>Eukaryota</taxon>
        <taxon>Viridiplantae</taxon>
        <taxon>Streptophyta</taxon>
        <taxon>Embryophyta</taxon>
        <taxon>Tracheophyta</taxon>
        <taxon>Spermatophyta</taxon>
        <taxon>Magnoliopsida</taxon>
        <taxon>eudicotyledons</taxon>
        <taxon>Gunneridae</taxon>
        <taxon>Pentapetalae</taxon>
        <taxon>asterids</taxon>
        <taxon>lamiids</taxon>
        <taxon>Solanales</taxon>
        <taxon>Convolvulaceae</taxon>
        <taxon>Cuscuteae</taxon>
        <taxon>Cuscuta</taxon>
        <taxon>Cuscuta subgen. Cuscuta</taxon>
    </lineage>
</organism>
<evidence type="ECO:0000313" key="2">
    <source>
        <dbReference type="EMBL" id="CAH9118994.1"/>
    </source>
</evidence>
<feature type="region of interest" description="Disordered" evidence="1">
    <location>
        <begin position="41"/>
        <end position="86"/>
    </location>
</feature>
<keyword evidence="3" id="KW-1185">Reference proteome</keyword>
<evidence type="ECO:0000313" key="3">
    <source>
        <dbReference type="Proteomes" id="UP001152484"/>
    </source>
</evidence>
<proteinExistence type="predicted"/>
<dbReference type="EMBL" id="CAMAPE010000077">
    <property type="protein sequence ID" value="CAH9118994.1"/>
    <property type="molecule type" value="Genomic_DNA"/>
</dbReference>
<evidence type="ECO:0000256" key="1">
    <source>
        <dbReference type="SAM" id="MobiDB-lite"/>
    </source>
</evidence>
<comment type="caution">
    <text evidence="2">The sequence shown here is derived from an EMBL/GenBank/DDBJ whole genome shotgun (WGS) entry which is preliminary data.</text>
</comment>